<dbReference type="Proteomes" id="UP000629468">
    <property type="component" value="Unassembled WGS sequence"/>
</dbReference>
<proteinExistence type="predicted"/>
<organism evidence="2 3">
    <name type="scientific">Agaricus bisporus var. burnettii</name>
    <dbReference type="NCBI Taxonomy" id="192524"/>
    <lineage>
        <taxon>Eukaryota</taxon>
        <taxon>Fungi</taxon>
        <taxon>Dikarya</taxon>
        <taxon>Basidiomycota</taxon>
        <taxon>Agaricomycotina</taxon>
        <taxon>Agaricomycetes</taxon>
        <taxon>Agaricomycetidae</taxon>
        <taxon>Agaricales</taxon>
        <taxon>Agaricineae</taxon>
        <taxon>Agaricaceae</taxon>
        <taxon>Agaricus</taxon>
    </lineage>
</organism>
<dbReference type="AlphaFoldDB" id="A0A8H7C438"/>
<gene>
    <name evidence="2" type="ORF">Agabi119p4_9682</name>
</gene>
<sequence length="81" mass="9172">MSFCLLREKLRNVILVIILTTAGYLSGCYHVCLRGTEMVHGDTNEGGSDRLHDFSGISRFVLVRAQPYRHISSYSSRPKLK</sequence>
<dbReference type="EMBL" id="JABXXO010000013">
    <property type="protein sequence ID" value="KAF7761690.1"/>
    <property type="molecule type" value="Genomic_DNA"/>
</dbReference>
<protein>
    <submittedName>
        <fullName evidence="2">Uncharacterized protein</fullName>
    </submittedName>
</protein>
<evidence type="ECO:0000313" key="3">
    <source>
        <dbReference type="Proteomes" id="UP000629468"/>
    </source>
</evidence>
<evidence type="ECO:0000256" key="1">
    <source>
        <dbReference type="SAM" id="Phobius"/>
    </source>
</evidence>
<comment type="caution">
    <text evidence="2">The sequence shown here is derived from an EMBL/GenBank/DDBJ whole genome shotgun (WGS) entry which is preliminary data.</text>
</comment>
<keyword evidence="1" id="KW-0472">Membrane</keyword>
<feature type="transmembrane region" description="Helical" evidence="1">
    <location>
        <begin position="12"/>
        <end position="32"/>
    </location>
</feature>
<keyword evidence="1" id="KW-0812">Transmembrane</keyword>
<keyword evidence="1" id="KW-1133">Transmembrane helix</keyword>
<name>A0A8H7C438_AGABI</name>
<evidence type="ECO:0000313" key="2">
    <source>
        <dbReference type="EMBL" id="KAF7761690.1"/>
    </source>
</evidence>
<accession>A0A8H7C438</accession>
<reference evidence="2 3" key="1">
    <citation type="journal article" name="Sci. Rep.">
        <title>Telomere-to-telomere assembled and centromere annotated genomes of the two main subspecies of the button mushroom Agaricus bisporus reveal especially polymorphic chromosome ends.</title>
        <authorList>
            <person name="Sonnenberg A.S.M."/>
            <person name="Sedaghat-Telgerd N."/>
            <person name="Lavrijssen B."/>
            <person name="Ohm R.A."/>
            <person name="Hendrickx P.M."/>
            <person name="Scholtmeijer K."/>
            <person name="Baars J.J.P."/>
            <person name="van Peer A."/>
        </authorList>
    </citation>
    <scope>NUCLEOTIDE SEQUENCE [LARGE SCALE GENOMIC DNA]</scope>
    <source>
        <strain evidence="2 3">H119_p4</strain>
    </source>
</reference>